<dbReference type="AlphaFoldDB" id="A0A368KZK6"/>
<sequence>MAFAIAIPILTMLSGGLALMPIFTLMMAISNFMSFLDGMGRAVNEEQFNRVALAATVDAVLDIAGGFFGARLADDFVTEKK</sequence>
<keyword evidence="3" id="KW-1185">Reference proteome</keyword>
<evidence type="ECO:0000256" key="1">
    <source>
        <dbReference type="SAM" id="Phobius"/>
    </source>
</evidence>
<gene>
    <name evidence="2" type="ORF">DU000_10370</name>
</gene>
<organism evidence="2 3">
    <name type="scientific">Parvibium lacunae</name>
    <dbReference type="NCBI Taxonomy" id="1888893"/>
    <lineage>
        <taxon>Bacteria</taxon>
        <taxon>Pseudomonadati</taxon>
        <taxon>Pseudomonadota</taxon>
        <taxon>Betaproteobacteria</taxon>
        <taxon>Burkholderiales</taxon>
        <taxon>Alcaligenaceae</taxon>
        <taxon>Parvibium</taxon>
    </lineage>
</organism>
<protein>
    <submittedName>
        <fullName evidence="2">Uncharacterized protein</fullName>
    </submittedName>
</protein>
<feature type="transmembrane region" description="Helical" evidence="1">
    <location>
        <begin position="6"/>
        <end position="29"/>
    </location>
</feature>
<comment type="caution">
    <text evidence="2">The sequence shown here is derived from an EMBL/GenBank/DDBJ whole genome shotgun (WGS) entry which is preliminary data.</text>
</comment>
<keyword evidence="1" id="KW-1133">Transmembrane helix</keyword>
<dbReference type="Proteomes" id="UP000252357">
    <property type="component" value="Unassembled WGS sequence"/>
</dbReference>
<evidence type="ECO:0000313" key="3">
    <source>
        <dbReference type="Proteomes" id="UP000252357"/>
    </source>
</evidence>
<dbReference type="RefSeq" id="WP_114403350.1">
    <property type="nucleotide sequence ID" value="NZ_QPGB01000005.1"/>
</dbReference>
<evidence type="ECO:0000313" key="2">
    <source>
        <dbReference type="EMBL" id="RCS56747.1"/>
    </source>
</evidence>
<keyword evidence="1" id="KW-0472">Membrane</keyword>
<proteinExistence type="predicted"/>
<dbReference type="EMBL" id="QPGB01000005">
    <property type="protein sequence ID" value="RCS56747.1"/>
    <property type="molecule type" value="Genomic_DNA"/>
</dbReference>
<reference evidence="2 3" key="1">
    <citation type="journal article" date="2018" name="Int. J. Syst. Evol. Microbiol.">
        <title>Parvibium lacunae gen. nov., sp. nov., a new member of the family Alcaligenaceae isolated from a freshwater pond.</title>
        <authorList>
            <person name="Chen W.M."/>
            <person name="Xie P.B."/>
            <person name="Hsu M.Y."/>
            <person name="Sheu S.Y."/>
        </authorList>
    </citation>
    <scope>NUCLEOTIDE SEQUENCE [LARGE SCALE GENOMIC DNA]</scope>
    <source>
        <strain evidence="2 3">KMB9</strain>
    </source>
</reference>
<name>A0A368KZK6_9BURK</name>
<accession>A0A368KZK6</accession>
<keyword evidence="1" id="KW-0812">Transmembrane</keyword>